<accession>A0A9X2LAQ1</accession>
<dbReference type="SUPFAM" id="SSF51905">
    <property type="entry name" value="FAD/NAD(P)-binding domain"/>
    <property type="match status" value="1"/>
</dbReference>
<feature type="binding site" evidence="2">
    <location>
        <position position="82"/>
    </location>
    <ligand>
        <name>7-chloro-L-tryptophan</name>
        <dbReference type="ChEBI" id="CHEBI:58713"/>
    </ligand>
</feature>
<dbReference type="Pfam" id="PF04820">
    <property type="entry name" value="Trp_halogenase"/>
    <property type="match status" value="1"/>
</dbReference>
<organism evidence="3 4">
    <name type="scientific">Parvularcula maris</name>
    <dbReference type="NCBI Taxonomy" id="2965077"/>
    <lineage>
        <taxon>Bacteria</taxon>
        <taxon>Pseudomonadati</taxon>
        <taxon>Pseudomonadota</taxon>
        <taxon>Alphaproteobacteria</taxon>
        <taxon>Parvularculales</taxon>
        <taxon>Parvularculaceae</taxon>
        <taxon>Parvularcula</taxon>
    </lineage>
</organism>
<dbReference type="InterPro" id="IPR006905">
    <property type="entry name" value="Flavin_halogenase"/>
</dbReference>
<dbReference type="Proteomes" id="UP001142610">
    <property type="component" value="Unassembled WGS sequence"/>
</dbReference>
<comment type="caution">
    <text evidence="3">The sequence shown here is derived from an EMBL/GenBank/DDBJ whole genome shotgun (WGS) entry which is preliminary data.</text>
</comment>
<dbReference type="InterPro" id="IPR050816">
    <property type="entry name" value="Flavin-dep_Halogenase_NPB"/>
</dbReference>
<dbReference type="GO" id="GO:0004497">
    <property type="term" value="F:monooxygenase activity"/>
    <property type="evidence" value="ECO:0007669"/>
    <property type="project" value="InterPro"/>
</dbReference>
<dbReference type="PANTHER" id="PTHR43747:SF4">
    <property type="entry name" value="FLAVIN-DEPENDENT TRYPTOPHAN HALOGENASE"/>
    <property type="match status" value="1"/>
</dbReference>
<keyword evidence="2" id="KW-0547">Nucleotide-binding</keyword>
<feature type="active site" evidence="1">
    <location>
        <position position="82"/>
    </location>
</feature>
<keyword evidence="4" id="KW-1185">Reference proteome</keyword>
<proteinExistence type="predicted"/>
<keyword evidence="2" id="KW-0285">Flavoprotein</keyword>
<feature type="binding site" evidence="2">
    <location>
        <position position="346"/>
    </location>
    <ligand>
        <name>L-tryptophan</name>
        <dbReference type="ChEBI" id="CHEBI:57912"/>
    </ligand>
</feature>
<dbReference type="GO" id="GO:0000166">
    <property type="term" value="F:nucleotide binding"/>
    <property type="evidence" value="ECO:0007669"/>
    <property type="project" value="UniProtKB-KW"/>
</dbReference>
<dbReference type="PANTHER" id="PTHR43747">
    <property type="entry name" value="FAD-BINDING PROTEIN"/>
    <property type="match status" value="1"/>
</dbReference>
<dbReference type="EMBL" id="JANIBC010000012">
    <property type="protein sequence ID" value="MCQ8186101.1"/>
    <property type="molecule type" value="Genomic_DNA"/>
</dbReference>
<keyword evidence="2" id="KW-0274">FAD</keyword>
<feature type="binding site" evidence="2">
    <location>
        <position position="337"/>
    </location>
    <ligand>
        <name>FAD</name>
        <dbReference type="ChEBI" id="CHEBI:57692"/>
    </ligand>
</feature>
<dbReference type="InterPro" id="IPR033856">
    <property type="entry name" value="Trp_halogen"/>
</dbReference>
<sequence>MARFGQQVEKVVIVGGGTAGWMTASALAKLLRPAGVSITLVESEAIGTVGVGEATLPHLRFFNQRLGIDENEFITRTEATIKLGIEFCDWGRIGDRYIHPFGDYGRSIGGVGFHHHWLRAFGGPEAQRICDFSLPVVMAEEGRFSPPSDDPESLMSTFSYAYQMDAGLYARFLRSFAERHGVTRTEGRITGHRLDPETGFVTGLRLDGGREVGGDLFVDCSGFRGLLIEGALGAGYEDWSGVLPCDRAVAVPCESTEAPRPYTRATARPAGWHWRIPLQHRVGNGYVYCSDHLSDDEAASDILSGIEGAAIAEPRFLRFTTGRRRKQWSKNVVAVGLSAGFLEPLESTSIYLIQAAITQLVELFPSDGLREEDCAEFDRVLNLEYERVRDFLVLHYHATERDNTPFWNRMRTLSIPDSLAEKMALFRERGYVIQYKDGLFLEPSWLAVYLGQRVLPKAFDPRAVRTDGEKTKAALTGLATEIRSVVNTLPSHSAYLNQAARVAARG</sequence>
<dbReference type="RefSeq" id="WP_256619997.1">
    <property type="nucleotide sequence ID" value="NZ_JANIBC010000012.1"/>
</dbReference>
<dbReference type="Gene3D" id="3.50.50.60">
    <property type="entry name" value="FAD/NAD(P)-binding domain"/>
    <property type="match status" value="1"/>
</dbReference>
<dbReference type="PIRSF" id="PIRSF011396">
    <property type="entry name" value="Trp_halogenase"/>
    <property type="match status" value="1"/>
</dbReference>
<evidence type="ECO:0000313" key="3">
    <source>
        <dbReference type="EMBL" id="MCQ8186101.1"/>
    </source>
</evidence>
<name>A0A9X2LAQ1_9PROT</name>
<feature type="binding site" evidence="2">
    <location>
        <begin position="16"/>
        <end position="19"/>
    </location>
    <ligand>
        <name>FAD</name>
        <dbReference type="ChEBI" id="CHEBI:57692"/>
    </ligand>
</feature>
<protein>
    <submittedName>
        <fullName evidence="3">Tryptophan 7-halogenase</fullName>
    </submittedName>
</protein>
<feature type="binding site" evidence="2">
    <location>
        <position position="350"/>
    </location>
    <ligand>
        <name>FAD</name>
        <dbReference type="ChEBI" id="CHEBI:57692"/>
    </ligand>
</feature>
<evidence type="ECO:0000256" key="2">
    <source>
        <dbReference type="PIRSR" id="PIRSR011396-2"/>
    </source>
</evidence>
<reference evidence="3" key="1">
    <citation type="submission" date="2022-07" db="EMBL/GenBank/DDBJ databases">
        <title>Parvularcula maris sp. nov., an algicidal bacterium isolated from seawater.</title>
        <authorList>
            <person name="Li F."/>
        </authorList>
    </citation>
    <scope>NUCLEOTIDE SEQUENCE</scope>
    <source>
        <strain evidence="3">BGMRC 0090</strain>
    </source>
</reference>
<dbReference type="AlphaFoldDB" id="A0A9X2LAQ1"/>
<evidence type="ECO:0000313" key="4">
    <source>
        <dbReference type="Proteomes" id="UP001142610"/>
    </source>
</evidence>
<gene>
    <name evidence="3" type="ORF">NOG11_11950</name>
</gene>
<evidence type="ECO:0000256" key="1">
    <source>
        <dbReference type="PIRSR" id="PIRSR011396-1"/>
    </source>
</evidence>
<dbReference type="InterPro" id="IPR036188">
    <property type="entry name" value="FAD/NAD-bd_sf"/>
</dbReference>